<feature type="region of interest" description="Disordered" evidence="2">
    <location>
        <begin position="309"/>
        <end position="361"/>
    </location>
</feature>
<accession>A0ABM1ELI8</accession>
<proteinExistence type="predicted"/>
<evidence type="ECO:0000313" key="4">
    <source>
        <dbReference type="RefSeq" id="XP_014673059.1"/>
    </source>
</evidence>
<feature type="compositionally biased region" description="Acidic residues" evidence="2">
    <location>
        <begin position="324"/>
        <end position="344"/>
    </location>
</feature>
<gene>
    <name evidence="4" type="primary">LOC106813443</name>
</gene>
<feature type="compositionally biased region" description="Polar residues" evidence="2">
    <location>
        <begin position="350"/>
        <end position="361"/>
    </location>
</feature>
<feature type="compositionally biased region" description="Low complexity" evidence="2">
    <location>
        <begin position="225"/>
        <end position="248"/>
    </location>
</feature>
<evidence type="ECO:0000313" key="3">
    <source>
        <dbReference type="Proteomes" id="UP000695022"/>
    </source>
</evidence>
<feature type="region of interest" description="Disordered" evidence="2">
    <location>
        <begin position="188"/>
        <end position="264"/>
    </location>
</feature>
<keyword evidence="3" id="KW-1185">Reference proteome</keyword>
<dbReference type="PANTHER" id="PTHR31434:SF2">
    <property type="entry name" value="S PHASE CYCLIN A-ASSOCIATED PROTEIN IN THE ENDOPLASMIC RETICULUM"/>
    <property type="match status" value="1"/>
</dbReference>
<dbReference type="Proteomes" id="UP000695022">
    <property type="component" value="Unplaced"/>
</dbReference>
<feature type="region of interest" description="Disordered" evidence="2">
    <location>
        <begin position="71"/>
        <end position="175"/>
    </location>
</feature>
<feature type="coiled-coil region" evidence="1">
    <location>
        <begin position="412"/>
        <end position="487"/>
    </location>
</feature>
<reference evidence="4" key="1">
    <citation type="submission" date="2025-08" db="UniProtKB">
        <authorList>
            <consortium name="RefSeq"/>
        </authorList>
    </citation>
    <scope>IDENTIFICATION</scope>
</reference>
<dbReference type="PANTHER" id="PTHR31434">
    <property type="entry name" value="S PHASE CYCLIN A-ASSOCIATED PROTEIN IN THE ENDOPLASMIC RETICULUM"/>
    <property type="match status" value="1"/>
</dbReference>
<sequence>MPTTSCAAGHGKQTMPVEGTTSQGKQPASTAAQATPKMGGEAEAKKARGPTVVTSGVRVGGSWADRVKALPHATAIVKPQPVATTEVLEDDEGWETVQRSKPRPKPTNGSGKARPLSAGATPASVTAATKPSGRAAEKSQSHTRGTRSRAAAASPLQRAPPARRPAWQLNRPSPAVSLPTLYAAKARPDTLDLPGGAMSEAHNVSHHQEALPKASSVPALATNESSSRLASSESSAASVQSQDAVAVATEDQVEQGTIASTRDGDNYSLEMNMLLDARDSVDLRLEDFDLDLDPEREQALQTVIQQEESLTKELEQEERKEIVVDTEPETEEADDIDEDEEEEGVLMQSRVESTEPSQDWNTIVTQYESRVEEHMSWGDIVEASESRLPGRALQIHEKLSSPSRKRSLTESIRRHKEKQAKALELREKLMEDKALHLKELSRKVEEVRAVKEDLLSQRRLAMEDKLQRAEEKRLQQLQMKVSKCKEEDAKVIHIDPRRCGGQ</sequence>
<feature type="compositionally biased region" description="Polar residues" evidence="2">
    <location>
        <begin position="19"/>
        <end position="33"/>
    </location>
</feature>
<feature type="compositionally biased region" description="Low complexity" evidence="2">
    <location>
        <begin position="49"/>
        <end position="59"/>
    </location>
</feature>
<protein>
    <submittedName>
        <fullName evidence="4">S phase cyclin A-associated protein in the endoplasmic reticulum-like</fullName>
    </submittedName>
</protein>
<dbReference type="GeneID" id="106813443"/>
<feature type="region of interest" description="Disordered" evidence="2">
    <location>
        <begin position="1"/>
        <end position="59"/>
    </location>
</feature>
<evidence type="ECO:0000256" key="1">
    <source>
        <dbReference type="SAM" id="Coils"/>
    </source>
</evidence>
<organism evidence="3 4">
    <name type="scientific">Priapulus caudatus</name>
    <name type="common">Priapulid worm</name>
    <dbReference type="NCBI Taxonomy" id="37621"/>
    <lineage>
        <taxon>Eukaryota</taxon>
        <taxon>Metazoa</taxon>
        <taxon>Ecdysozoa</taxon>
        <taxon>Scalidophora</taxon>
        <taxon>Priapulida</taxon>
        <taxon>Priapulimorpha</taxon>
        <taxon>Priapulimorphida</taxon>
        <taxon>Priapulidae</taxon>
        <taxon>Priapulus</taxon>
    </lineage>
</organism>
<name>A0ABM1ELI8_PRICU</name>
<feature type="compositionally biased region" description="Low complexity" evidence="2">
    <location>
        <begin position="148"/>
        <end position="166"/>
    </location>
</feature>
<feature type="compositionally biased region" description="Basic and acidic residues" evidence="2">
    <location>
        <begin position="309"/>
        <end position="323"/>
    </location>
</feature>
<evidence type="ECO:0000256" key="2">
    <source>
        <dbReference type="SAM" id="MobiDB-lite"/>
    </source>
</evidence>
<dbReference type="RefSeq" id="XP_014673059.1">
    <property type="nucleotide sequence ID" value="XM_014817573.1"/>
</dbReference>
<keyword evidence="1" id="KW-0175">Coiled coil</keyword>